<dbReference type="Proteomes" id="UP001516061">
    <property type="component" value="Unassembled WGS sequence"/>
</dbReference>
<dbReference type="InterPro" id="IPR001623">
    <property type="entry name" value="DnaJ_domain"/>
</dbReference>
<dbReference type="RefSeq" id="WP_173803485.1">
    <property type="nucleotide sequence ID" value="NZ_JABSNM010000001.1"/>
</dbReference>
<proteinExistence type="predicted"/>
<evidence type="ECO:0000256" key="1">
    <source>
        <dbReference type="SAM" id="MobiDB-lite"/>
    </source>
</evidence>
<dbReference type="Gene3D" id="1.10.287.110">
    <property type="entry name" value="DnaJ domain"/>
    <property type="match status" value="1"/>
</dbReference>
<evidence type="ECO:0000259" key="2">
    <source>
        <dbReference type="PROSITE" id="PS50076"/>
    </source>
</evidence>
<organism evidence="3 4">
    <name type="scientific">Sphaerotilus uruguayifluvii</name>
    <dbReference type="NCBI Taxonomy" id="2735897"/>
    <lineage>
        <taxon>Bacteria</taxon>
        <taxon>Pseudomonadati</taxon>
        <taxon>Pseudomonadota</taxon>
        <taxon>Betaproteobacteria</taxon>
        <taxon>Burkholderiales</taxon>
        <taxon>Sphaerotilaceae</taxon>
        <taxon>Sphaerotilus</taxon>
    </lineage>
</organism>
<feature type="domain" description="J" evidence="2">
    <location>
        <begin position="46"/>
        <end position="126"/>
    </location>
</feature>
<feature type="compositionally biased region" description="Basic and acidic residues" evidence="1">
    <location>
        <begin position="94"/>
        <end position="108"/>
    </location>
</feature>
<protein>
    <recommendedName>
        <fullName evidence="2">J domain-containing protein</fullName>
    </recommendedName>
</protein>
<evidence type="ECO:0000313" key="4">
    <source>
        <dbReference type="Proteomes" id="UP001516061"/>
    </source>
</evidence>
<name>A0ABX2FZP2_9BURK</name>
<sequence length="145" mass="15451">MNATAGTGGLAGLWRSLSGTRPAAASSAPAPAPAPVPAGVLPIEPTHYQRLGLPEDCTEAEIEIAWHRVAAGLLPPRPPGERLKPPPASAGTAEEARTEQMRSDDRRLARAVLGDPVRRAVYDAWLARERAARPPQGWMSKLRGR</sequence>
<dbReference type="EMBL" id="JABSNM010000001">
    <property type="protein sequence ID" value="NRT54532.1"/>
    <property type="molecule type" value="Genomic_DNA"/>
</dbReference>
<keyword evidence="4" id="KW-1185">Reference proteome</keyword>
<dbReference type="PROSITE" id="PS50076">
    <property type="entry name" value="DNAJ_2"/>
    <property type="match status" value="1"/>
</dbReference>
<evidence type="ECO:0000313" key="3">
    <source>
        <dbReference type="EMBL" id="NRT54532.1"/>
    </source>
</evidence>
<accession>A0ABX2FZP2</accession>
<comment type="caution">
    <text evidence="3">The sequence shown here is derived from an EMBL/GenBank/DDBJ whole genome shotgun (WGS) entry which is preliminary data.</text>
</comment>
<feature type="region of interest" description="Disordered" evidence="1">
    <location>
        <begin position="73"/>
        <end position="108"/>
    </location>
</feature>
<gene>
    <name evidence="3" type="ORF">HNQ01_000239</name>
</gene>
<reference evidence="3 4" key="1">
    <citation type="submission" date="2020-05" db="EMBL/GenBank/DDBJ databases">
        <title>Genomic Encyclopedia of Type Strains, Phase IV (KMG-V): Genome sequencing to study the core and pangenomes of soil and plant-associated prokaryotes.</title>
        <authorList>
            <person name="Whitman W."/>
        </authorList>
    </citation>
    <scope>NUCLEOTIDE SEQUENCE [LARGE SCALE GENOMIC DNA]</scope>
    <source>
        <strain evidence="3 4">C29</strain>
    </source>
</reference>
<dbReference type="InterPro" id="IPR036869">
    <property type="entry name" value="J_dom_sf"/>
</dbReference>
<dbReference type="SUPFAM" id="SSF46565">
    <property type="entry name" value="Chaperone J-domain"/>
    <property type="match status" value="1"/>
</dbReference>